<feature type="transmembrane region" description="Helical" evidence="2">
    <location>
        <begin position="61"/>
        <end position="81"/>
    </location>
</feature>
<dbReference type="Proteomes" id="UP001140091">
    <property type="component" value="Unassembled WGS sequence"/>
</dbReference>
<dbReference type="OrthoDB" id="3079570at2759"/>
<dbReference type="EMBL" id="JANBPK010001692">
    <property type="protein sequence ID" value="KAJ2921031.1"/>
    <property type="molecule type" value="Genomic_DNA"/>
</dbReference>
<sequence>MASYFQIIFKSTSGRHWIRLIKDTYFDMWAQQVSLAVTGCVILIADVLLIYRLYMIYIEHWWVTILPALTSVAAVVLFFVGNYVQGGAASGPASTALTVTTTVIITSLISFRLLRARRSLSKLLPSADMHLYTGVVAILIESALPLSVFGILAAVMQQLGDSVARTSVGFLVCDPLFAGLFYSFCALSPHMIIFRVTTGRSFTKFPTVKDGALHTLQFAHHTAESSFLQSNFNRDFGGNRDLDTDAERGLDARGGLSSNAQPIRSIIHTAQDDSRDAEKA</sequence>
<dbReference type="AlphaFoldDB" id="A0A9W8IQ30"/>
<proteinExistence type="predicted"/>
<protein>
    <recommendedName>
        <fullName evidence="5">Transmembrane protein</fullName>
    </recommendedName>
</protein>
<accession>A0A9W8IQ30</accession>
<comment type="caution">
    <text evidence="3">The sequence shown here is derived from an EMBL/GenBank/DDBJ whole genome shotgun (WGS) entry which is preliminary data.</text>
</comment>
<feature type="transmembrane region" description="Helical" evidence="2">
    <location>
        <begin position="93"/>
        <end position="114"/>
    </location>
</feature>
<keyword evidence="4" id="KW-1185">Reference proteome</keyword>
<evidence type="ECO:0000313" key="4">
    <source>
        <dbReference type="Proteomes" id="UP001140091"/>
    </source>
</evidence>
<feature type="transmembrane region" description="Helical" evidence="2">
    <location>
        <begin position="176"/>
        <end position="194"/>
    </location>
</feature>
<reference evidence="3" key="1">
    <citation type="submission" date="2022-06" db="EMBL/GenBank/DDBJ databases">
        <title>Genome Sequence of Candolleomyces eurysporus.</title>
        <authorList>
            <person name="Buettner E."/>
        </authorList>
    </citation>
    <scope>NUCLEOTIDE SEQUENCE</scope>
    <source>
        <strain evidence="3">VTCC 930004</strain>
    </source>
</reference>
<name>A0A9W8IQ30_9AGAR</name>
<feature type="transmembrane region" description="Helical" evidence="2">
    <location>
        <begin position="33"/>
        <end position="54"/>
    </location>
</feature>
<evidence type="ECO:0000256" key="1">
    <source>
        <dbReference type="SAM" id="MobiDB-lite"/>
    </source>
</evidence>
<feature type="compositionally biased region" description="Basic and acidic residues" evidence="1">
    <location>
        <begin position="270"/>
        <end position="280"/>
    </location>
</feature>
<gene>
    <name evidence="3" type="ORF">H1R20_g16064</name>
</gene>
<organism evidence="3 4">
    <name type="scientific">Candolleomyces eurysporus</name>
    <dbReference type="NCBI Taxonomy" id="2828524"/>
    <lineage>
        <taxon>Eukaryota</taxon>
        <taxon>Fungi</taxon>
        <taxon>Dikarya</taxon>
        <taxon>Basidiomycota</taxon>
        <taxon>Agaricomycotina</taxon>
        <taxon>Agaricomycetes</taxon>
        <taxon>Agaricomycetidae</taxon>
        <taxon>Agaricales</taxon>
        <taxon>Agaricineae</taxon>
        <taxon>Psathyrellaceae</taxon>
        <taxon>Candolleomyces</taxon>
    </lineage>
</organism>
<evidence type="ECO:0000313" key="3">
    <source>
        <dbReference type="EMBL" id="KAJ2921031.1"/>
    </source>
</evidence>
<feature type="transmembrane region" description="Helical" evidence="2">
    <location>
        <begin position="135"/>
        <end position="156"/>
    </location>
</feature>
<feature type="non-terminal residue" evidence="3">
    <location>
        <position position="1"/>
    </location>
</feature>
<evidence type="ECO:0008006" key="5">
    <source>
        <dbReference type="Google" id="ProtNLM"/>
    </source>
</evidence>
<keyword evidence="2" id="KW-0472">Membrane</keyword>
<keyword evidence="2" id="KW-0812">Transmembrane</keyword>
<feature type="region of interest" description="Disordered" evidence="1">
    <location>
        <begin position="243"/>
        <end position="280"/>
    </location>
</feature>
<keyword evidence="2" id="KW-1133">Transmembrane helix</keyword>
<evidence type="ECO:0000256" key="2">
    <source>
        <dbReference type="SAM" id="Phobius"/>
    </source>
</evidence>